<feature type="domain" description="Ketoreductase" evidence="2">
    <location>
        <begin position="162"/>
        <end position="345"/>
    </location>
</feature>
<dbReference type="PANTHER" id="PTHR42760:SF53">
    <property type="entry name" value="BLR4183 PROTEIN"/>
    <property type="match status" value="1"/>
</dbReference>
<evidence type="ECO:0000313" key="3">
    <source>
        <dbReference type="EMBL" id="MFA1538376.1"/>
    </source>
</evidence>
<dbReference type="SMART" id="SM00822">
    <property type="entry name" value="PKS_KR"/>
    <property type="match status" value="1"/>
</dbReference>
<name>A0ABV4Q5E5_9ACTN</name>
<evidence type="ECO:0000259" key="2">
    <source>
        <dbReference type="SMART" id="SM00822"/>
    </source>
</evidence>
<comment type="similarity">
    <text evidence="1">Belongs to the short-chain dehydrogenases/reductases (SDR) family.</text>
</comment>
<dbReference type="InterPro" id="IPR020904">
    <property type="entry name" value="Sc_DH/Rdtase_CS"/>
</dbReference>
<dbReference type="PRINTS" id="PR00080">
    <property type="entry name" value="SDRFAMILY"/>
</dbReference>
<dbReference type="Gene3D" id="3.30.530.20">
    <property type="match status" value="1"/>
</dbReference>
<evidence type="ECO:0000256" key="1">
    <source>
        <dbReference type="ARBA" id="ARBA00006484"/>
    </source>
</evidence>
<gene>
    <name evidence="3" type="ORF">SM611_05485</name>
</gene>
<sequence>MAGHTDNSIVINAPMDLLWDMTNDVESWPRLFSEYGSAEILERDGDTVRFRLALHPDENGTVWSWVSERTPNPETRTVDAHRVETGVFQYMNLHWEYEHVDGGVRMRWTQDFAMKPDAPLDDAGMTERLNRNTAVQMERIKRIVEEAAERAAGGVRFDHTGRRVLVTGGTRGLGRAITLAFARAGANVLTCHRQDGPAVDSLVKELAETPGNHKVVKADIGDEAGVEHLIAECRAHLGSLDVLVNNAGAISHVPFEKLGADEWRRILDINLTGTFLVTQRALPLLTPGASIINVGSKVATVGIPLRAHYTASKAGLTGLTRSLCKELGPLGYRVNLVAPGPVQTEEEVPPEVQERYQRLTALGRLGQPADIAGAVLFLASDLGAWISGETLNVDGGI</sequence>
<dbReference type="EMBL" id="JAXCEI010000002">
    <property type="protein sequence ID" value="MFA1538376.1"/>
    <property type="molecule type" value="Genomic_DNA"/>
</dbReference>
<dbReference type="SUPFAM" id="SSF51735">
    <property type="entry name" value="NAD(P)-binding Rossmann-fold domains"/>
    <property type="match status" value="1"/>
</dbReference>
<dbReference type="PRINTS" id="PR00081">
    <property type="entry name" value="GDHRDH"/>
</dbReference>
<dbReference type="PANTHER" id="PTHR42760">
    <property type="entry name" value="SHORT-CHAIN DEHYDROGENASES/REDUCTASES FAMILY MEMBER"/>
    <property type="match status" value="1"/>
</dbReference>
<accession>A0ABV4Q5E5</accession>
<dbReference type="CDD" id="cd05233">
    <property type="entry name" value="SDR_c"/>
    <property type="match status" value="1"/>
</dbReference>
<dbReference type="Gene3D" id="3.40.50.720">
    <property type="entry name" value="NAD(P)-binding Rossmann-like Domain"/>
    <property type="match status" value="1"/>
</dbReference>
<evidence type="ECO:0000313" key="4">
    <source>
        <dbReference type="Proteomes" id="UP001569963"/>
    </source>
</evidence>
<keyword evidence="4" id="KW-1185">Reference proteome</keyword>
<comment type="caution">
    <text evidence="3">The sequence shown here is derived from an EMBL/GenBank/DDBJ whole genome shotgun (WGS) entry which is preliminary data.</text>
</comment>
<protein>
    <submittedName>
        <fullName evidence="3">SDR family oxidoreductase</fullName>
    </submittedName>
</protein>
<proteinExistence type="inferred from homology"/>
<dbReference type="InterPro" id="IPR036291">
    <property type="entry name" value="NAD(P)-bd_dom_sf"/>
</dbReference>
<dbReference type="RefSeq" id="WP_371947730.1">
    <property type="nucleotide sequence ID" value="NZ_JAXCEI010000002.1"/>
</dbReference>
<reference evidence="3 4" key="1">
    <citation type="submission" date="2023-11" db="EMBL/GenBank/DDBJ databases">
        <title>Actinomadura monticuli sp. nov., isolated from volcanic ash.</title>
        <authorList>
            <person name="Lee S.D."/>
            <person name="Yang H."/>
            <person name="Kim I.S."/>
        </authorList>
    </citation>
    <scope>NUCLEOTIDE SEQUENCE [LARGE SCALE GENOMIC DNA]</scope>
    <source>
        <strain evidence="3 4">DLS-62</strain>
    </source>
</reference>
<dbReference type="InterPro" id="IPR005031">
    <property type="entry name" value="COQ10_START"/>
</dbReference>
<dbReference type="Pfam" id="PF03364">
    <property type="entry name" value="Polyketide_cyc"/>
    <property type="match status" value="1"/>
</dbReference>
<dbReference type="CDD" id="cd08860">
    <property type="entry name" value="TcmN_ARO-CYC_like"/>
    <property type="match status" value="1"/>
</dbReference>
<dbReference type="Proteomes" id="UP001569963">
    <property type="component" value="Unassembled WGS sequence"/>
</dbReference>
<dbReference type="Pfam" id="PF13561">
    <property type="entry name" value="adh_short_C2"/>
    <property type="match status" value="1"/>
</dbReference>
<dbReference type="InterPro" id="IPR023393">
    <property type="entry name" value="START-like_dom_sf"/>
</dbReference>
<dbReference type="SUPFAM" id="SSF55961">
    <property type="entry name" value="Bet v1-like"/>
    <property type="match status" value="1"/>
</dbReference>
<organism evidence="3 4">
    <name type="scientific">Actinomadura monticuli</name>
    <dbReference type="NCBI Taxonomy" id="3097367"/>
    <lineage>
        <taxon>Bacteria</taxon>
        <taxon>Bacillati</taxon>
        <taxon>Actinomycetota</taxon>
        <taxon>Actinomycetes</taxon>
        <taxon>Streptosporangiales</taxon>
        <taxon>Thermomonosporaceae</taxon>
        <taxon>Actinomadura</taxon>
    </lineage>
</organism>
<dbReference type="InterPro" id="IPR057326">
    <property type="entry name" value="KR_dom"/>
</dbReference>
<dbReference type="PROSITE" id="PS00061">
    <property type="entry name" value="ADH_SHORT"/>
    <property type="match status" value="1"/>
</dbReference>
<dbReference type="InterPro" id="IPR002347">
    <property type="entry name" value="SDR_fam"/>
</dbReference>